<organism evidence="13 14">
    <name type="scientific">Rhizopogon vesiculosus</name>
    <dbReference type="NCBI Taxonomy" id="180088"/>
    <lineage>
        <taxon>Eukaryota</taxon>
        <taxon>Fungi</taxon>
        <taxon>Dikarya</taxon>
        <taxon>Basidiomycota</taxon>
        <taxon>Agaricomycotina</taxon>
        <taxon>Agaricomycetes</taxon>
        <taxon>Agaricomycetidae</taxon>
        <taxon>Boletales</taxon>
        <taxon>Suillineae</taxon>
        <taxon>Rhizopogonaceae</taxon>
        <taxon>Rhizopogon</taxon>
    </lineage>
</organism>
<evidence type="ECO:0000256" key="6">
    <source>
        <dbReference type="ARBA" id="ARBA00022723"/>
    </source>
</evidence>
<protein>
    <recommendedName>
        <fullName evidence="15">Cytochrome P450</fullName>
    </recommendedName>
</protein>
<accession>A0A1J8QQX3</accession>
<keyword evidence="4" id="KW-0349">Heme</keyword>
<keyword evidence="8" id="KW-0560">Oxidoreductase</keyword>
<evidence type="ECO:0000256" key="5">
    <source>
        <dbReference type="ARBA" id="ARBA00022692"/>
    </source>
</evidence>
<evidence type="ECO:0000256" key="3">
    <source>
        <dbReference type="ARBA" id="ARBA00010617"/>
    </source>
</evidence>
<name>A0A1J8QQX3_9AGAM</name>
<evidence type="ECO:0008006" key="15">
    <source>
        <dbReference type="Google" id="ProtNLM"/>
    </source>
</evidence>
<dbReference type="AlphaFoldDB" id="A0A1J8QQX3"/>
<feature type="transmembrane region" description="Helical" evidence="12">
    <location>
        <begin position="6"/>
        <end position="23"/>
    </location>
</feature>
<evidence type="ECO:0000313" key="13">
    <source>
        <dbReference type="EMBL" id="OJA14108.1"/>
    </source>
</evidence>
<evidence type="ECO:0000256" key="2">
    <source>
        <dbReference type="ARBA" id="ARBA00004167"/>
    </source>
</evidence>
<evidence type="ECO:0000256" key="10">
    <source>
        <dbReference type="ARBA" id="ARBA00023033"/>
    </source>
</evidence>
<dbReference type="GO" id="GO:0020037">
    <property type="term" value="F:heme binding"/>
    <property type="evidence" value="ECO:0007669"/>
    <property type="project" value="InterPro"/>
</dbReference>
<comment type="subcellular location">
    <subcellularLocation>
        <location evidence="2">Membrane</location>
        <topology evidence="2">Single-pass membrane protein</topology>
    </subcellularLocation>
</comment>
<dbReference type="GO" id="GO:0004497">
    <property type="term" value="F:monooxygenase activity"/>
    <property type="evidence" value="ECO:0007669"/>
    <property type="project" value="UniProtKB-KW"/>
</dbReference>
<keyword evidence="10" id="KW-0503">Monooxygenase</keyword>
<evidence type="ECO:0000256" key="9">
    <source>
        <dbReference type="ARBA" id="ARBA00023004"/>
    </source>
</evidence>
<dbReference type="EMBL" id="LVVM01003884">
    <property type="protein sequence ID" value="OJA14108.1"/>
    <property type="molecule type" value="Genomic_DNA"/>
</dbReference>
<comment type="similarity">
    <text evidence="3">Belongs to the cytochrome P450 family.</text>
</comment>
<evidence type="ECO:0000313" key="14">
    <source>
        <dbReference type="Proteomes" id="UP000183567"/>
    </source>
</evidence>
<dbReference type="Proteomes" id="UP000183567">
    <property type="component" value="Unassembled WGS sequence"/>
</dbReference>
<evidence type="ECO:0000256" key="1">
    <source>
        <dbReference type="ARBA" id="ARBA00001971"/>
    </source>
</evidence>
<evidence type="ECO:0000256" key="11">
    <source>
        <dbReference type="ARBA" id="ARBA00023136"/>
    </source>
</evidence>
<evidence type="ECO:0000256" key="12">
    <source>
        <dbReference type="SAM" id="Phobius"/>
    </source>
</evidence>
<keyword evidence="5 12" id="KW-0812">Transmembrane</keyword>
<keyword evidence="6" id="KW-0479">Metal-binding</keyword>
<dbReference type="STRING" id="180088.A0A1J8QQX3"/>
<proteinExistence type="inferred from homology"/>
<reference evidence="13 14" key="1">
    <citation type="submission" date="2016-03" db="EMBL/GenBank/DDBJ databases">
        <title>Comparative genomics of the ectomycorrhizal sister species Rhizopogon vinicolor and Rhizopogon vesiculosus (Basidiomycota: Boletales) reveals a divergence of the mating type B locus.</title>
        <authorList>
            <person name="Mujic A.B."/>
            <person name="Kuo A."/>
            <person name="Tritt A."/>
            <person name="Lipzen A."/>
            <person name="Chen C."/>
            <person name="Johnson J."/>
            <person name="Sharma A."/>
            <person name="Barry K."/>
            <person name="Grigoriev I.V."/>
            <person name="Spatafora J.W."/>
        </authorList>
    </citation>
    <scope>NUCLEOTIDE SEQUENCE [LARGE SCALE GENOMIC DNA]</scope>
    <source>
        <strain evidence="13 14">AM-OR11-056</strain>
    </source>
</reference>
<gene>
    <name evidence="13" type="ORF">AZE42_09825</name>
</gene>
<comment type="cofactor">
    <cofactor evidence="1">
        <name>heme</name>
        <dbReference type="ChEBI" id="CHEBI:30413"/>
    </cofactor>
</comment>
<sequence>MLDTGAGFYLATSAFVLVALSWCQKYWDNRSHPPLPPGPPSLPIVGSIFSLDDPSRPWLSFNAWKSTYGGHNFGGNPLVIPNCSLGDIIYTRLLNKPVVVINSEEVAKDLFDFRSSIYSDRLKSVVYEA</sequence>
<dbReference type="GO" id="GO:0016705">
    <property type="term" value="F:oxidoreductase activity, acting on paired donors, with incorporation or reduction of molecular oxygen"/>
    <property type="evidence" value="ECO:0007669"/>
    <property type="project" value="InterPro"/>
</dbReference>
<keyword evidence="9" id="KW-0408">Iron</keyword>
<evidence type="ECO:0000256" key="4">
    <source>
        <dbReference type="ARBA" id="ARBA00022617"/>
    </source>
</evidence>
<dbReference type="PANTHER" id="PTHR46300">
    <property type="entry name" value="P450, PUTATIVE (EUROFUNG)-RELATED-RELATED"/>
    <property type="match status" value="1"/>
</dbReference>
<dbReference type="Gene3D" id="1.10.630.10">
    <property type="entry name" value="Cytochrome P450"/>
    <property type="match status" value="1"/>
</dbReference>
<dbReference type="InterPro" id="IPR036396">
    <property type="entry name" value="Cyt_P450_sf"/>
</dbReference>
<dbReference type="SUPFAM" id="SSF48264">
    <property type="entry name" value="Cytochrome P450"/>
    <property type="match status" value="1"/>
</dbReference>
<dbReference type="InterPro" id="IPR050364">
    <property type="entry name" value="Cytochrome_P450_fung"/>
</dbReference>
<dbReference type="PANTHER" id="PTHR46300:SF2">
    <property type="entry name" value="CYTOCHROME P450 MONOOXYGENASE ALNH-RELATED"/>
    <property type="match status" value="1"/>
</dbReference>
<keyword evidence="14" id="KW-1185">Reference proteome</keyword>
<keyword evidence="11 12" id="KW-0472">Membrane</keyword>
<evidence type="ECO:0000256" key="7">
    <source>
        <dbReference type="ARBA" id="ARBA00022989"/>
    </source>
</evidence>
<dbReference type="GO" id="GO:0005506">
    <property type="term" value="F:iron ion binding"/>
    <property type="evidence" value="ECO:0007669"/>
    <property type="project" value="InterPro"/>
</dbReference>
<keyword evidence="7 12" id="KW-1133">Transmembrane helix</keyword>
<comment type="caution">
    <text evidence="13">The sequence shown here is derived from an EMBL/GenBank/DDBJ whole genome shotgun (WGS) entry which is preliminary data.</text>
</comment>
<dbReference type="GO" id="GO:0016020">
    <property type="term" value="C:membrane"/>
    <property type="evidence" value="ECO:0007669"/>
    <property type="project" value="UniProtKB-SubCell"/>
</dbReference>
<dbReference type="OrthoDB" id="2692099at2759"/>
<evidence type="ECO:0000256" key="8">
    <source>
        <dbReference type="ARBA" id="ARBA00023002"/>
    </source>
</evidence>